<feature type="transmembrane region" description="Helical" evidence="1">
    <location>
        <begin position="20"/>
        <end position="40"/>
    </location>
</feature>
<dbReference type="EMBL" id="JARK01001454">
    <property type="protein sequence ID" value="EYC00084.1"/>
    <property type="molecule type" value="Genomic_DNA"/>
</dbReference>
<dbReference type="PANTHER" id="PTHR45908">
    <property type="entry name" value="PROTEIN CBG11750-RELATED"/>
    <property type="match status" value="1"/>
</dbReference>
<dbReference type="Pfam" id="PF01764">
    <property type="entry name" value="Lipase_3"/>
    <property type="match status" value="1"/>
</dbReference>
<dbReference type="SUPFAM" id="SSF53474">
    <property type="entry name" value="alpha/beta-Hydrolases"/>
    <property type="match status" value="1"/>
</dbReference>
<dbReference type="Gene3D" id="3.40.50.1820">
    <property type="entry name" value="alpha/beta hydrolase"/>
    <property type="match status" value="1"/>
</dbReference>
<dbReference type="CDD" id="cd00741">
    <property type="entry name" value="Lipase"/>
    <property type="match status" value="1"/>
</dbReference>
<accession>A0A016TAX9</accession>
<sequence length="299" mass="34204">MLVIQATDELTENAFRKRSYFRMIFLLACLATLGACMNYSDYLGRNISLPLCAAPYSLNATKCLFKRINATKVQNFSAKLDDGSYSGLIVTLNDSTSVALTFRADLSEPYSLESWNKSFLPLEKWKYEGNVSTFLAKGFEELWQKKKMRERFQEIMNESRNREVLVTGHYLGGALAALVAYDIVKGRLAMKDNVTVITLGQMMVGDENFTRAYEEEVAYSFRVVRRLDLIPHVPGEEKGYAFNGREVFYNKIGMQMNGTTGFRICNHNNCSSEQYRPLNSEENDVYFKKNITMYGMKCK</sequence>
<evidence type="ECO:0000313" key="4">
    <source>
        <dbReference type="Proteomes" id="UP000024635"/>
    </source>
</evidence>
<dbReference type="AlphaFoldDB" id="A0A016TAX9"/>
<name>A0A016TAX9_9BILA</name>
<protein>
    <recommendedName>
        <fullName evidence="2">Fungal lipase-type domain-containing protein</fullName>
    </recommendedName>
</protein>
<dbReference type="InterPro" id="IPR029058">
    <property type="entry name" value="AB_hydrolase_fold"/>
</dbReference>
<comment type="caution">
    <text evidence="3">The sequence shown here is derived from an EMBL/GenBank/DDBJ whole genome shotgun (WGS) entry which is preliminary data.</text>
</comment>
<dbReference type="GO" id="GO:0006629">
    <property type="term" value="P:lipid metabolic process"/>
    <property type="evidence" value="ECO:0007669"/>
    <property type="project" value="InterPro"/>
</dbReference>
<reference evidence="4" key="1">
    <citation type="journal article" date="2015" name="Nat. Genet.">
        <title>The genome and transcriptome of the zoonotic hookworm Ancylostoma ceylanicum identify infection-specific gene families.</title>
        <authorList>
            <person name="Schwarz E.M."/>
            <person name="Hu Y."/>
            <person name="Antoshechkin I."/>
            <person name="Miller M.M."/>
            <person name="Sternberg P.W."/>
            <person name="Aroian R.V."/>
        </authorList>
    </citation>
    <scope>NUCLEOTIDE SEQUENCE</scope>
    <source>
        <strain evidence="4">HY135</strain>
    </source>
</reference>
<evidence type="ECO:0000256" key="1">
    <source>
        <dbReference type="SAM" id="Phobius"/>
    </source>
</evidence>
<organism evidence="3 4">
    <name type="scientific">Ancylostoma ceylanicum</name>
    <dbReference type="NCBI Taxonomy" id="53326"/>
    <lineage>
        <taxon>Eukaryota</taxon>
        <taxon>Metazoa</taxon>
        <taxon>Ecdysozoa</taxon>
        <taxon>Nematoda</taxon>
        <taxon>Chromadorea</taxon>
        <taxon>Rhabditida</taxon>
        <taxon>Rhabditina</taxon>
        <taxon>Rhabditomorpha</taxon>
        <taxon>Strongyloidea</taxon>
        <taxon>Ancylostomatidae</taxon>
        <taxon>Ancylostomatinae</taxon>
        <taxon>Ancylostoma</taxon>
    </lineage>
</organism>
<dbReference type="Proteomes" id="UP000024635">
    <property type="component" value="Unassembled WGS sequence"/>
</dbReference>
<feature type="domain" description="Fungal lipase-type" evidence="2">
    <location>
        <begin position="123"/>
        <end position="236"/>
    </location>
</feature>
<keyword evidence="1" id="KW-0472">Membrane</keyword>
<evidence type="ECO:0000259" key="2">
    <source>
        <dbReference type="Pfam" id="PF01764"/>
    </source>
</evidence>
<dbReference type="OrthoDB" id="438440at2759"/>
<proteinExistence type="predicted"/>
<gene>
    <name evidence="3" type="primary">Acey_s0118.g764</name>
    <name evidence="3" type="ORF">Y032_0118g764</name>
</gene>
<evidence type="ECO:0000313" key="3">
    <source>
        <dbReference type="EMBL" id="EYC00084.1"/>
    </source>
</evidence>
<keyword evidence="4" id="KW-1185">Reference proteome</keyword>
<keyword evidence="1" id="KW-0812">Transmembrane</keyword>
<keyword evidence="1" id="KW-1133">Transmembrane helix</keyword>
<dbReference type="InterPro" id="IPR002921">
    <property type="entry name" value="Fungal_lipase-type"/>
</dbReference>